<accession>A0A813LR63</accession>
<comment type="caution">
    <text evidence="2">The sequence shown here is derived from an EMBL/GenBank/DDBJ whole genome shotgun (WGS) entry which is preliminary data.</text>
</comment>
<protein>
    <submittedName>
        <fullName evidence="2">Uncharacterized protein</fullName>
    </submittedName>
</protein>
<sequence>MANGVAIPLTSTGQVLVSTPNGDPARSECLRDLKRSISGGCVFIVGRERRYPVVDPAREQGDVSKAACEAALEELARAIGRELLAQKQETQVQSLVQDEQPKLQVLAMRVAAHINVSPGMQAVLCEKLPPALWQPAFAVCIGRGQVRVLTLAFVGGPVVGDRPSCKRTPFLLRLTSGDLAEKSNADEESMVRFRVVRAIEGLQSVEKHLVAMSEELFSMANGAERLENCLEEPMLPGSPSIVGPHVPPARPPLRLPAAPVTPGQALRPTIQWWEELLNQRAQGVSEKVAETTGTEKRGSFGDKVAQMRAIFSGAGRQVEPAKPPVVRTAVDRQARMRARWQRADSPAELKAVPARQESPSLQRPQIVDRQAKLRAVFSRAESPSCRPGGQAQTVARAAETAATPPTPSAHLVDRAARMRASIRSQVAVAPAASPWLVQTAKVQQQHQQQQHQQPQHQQQLSRDLAETHCDFDACTVGQQQQQQANVPAMPELAHIE</sequence>
<name>A0A813LR63_POLGL</name>
<feature type="region of interest" description="Disordered" evidence="1">
    <location>
        <begin position="342"/>
        <end position="364"/>
    </location>
</feature>
<dbReference type="Proteomes" id="UP000626109">
    <property type="component" value="Unassembled WGS sequence"/>
</dbReference>
<feature type="region of interest" description="Disordered" evidence="1">
    <location>
        <begin position="379"/>
        <end position="410"/>
    </location>
</feature>
<gene>
    <name evidence="2" type="ORF">PGLA2088_LOCUS50360</name>
</gene>
<feature type="region of interest" description="Disordered" evidence="1">
    <location>
        <begin position="443"/>
        <end position="463"/>
    </location>
</feature>
<feature type="compositionally biased region" description="Low complexity" evidence="1">
    <location>
        <begin position="391"/>
        <end position="403"/>
    </location>
</feature>
<dbReference type="AlphaFoldDB" id="A0A813LR63"/>
<feature type="compositionally biased region" description="Low complexity" evidence="1">
    <location>
        <begin position="443"/>
        <end position="459"/>
    </location>
</feature>
<evidence type="ECO:0000313" key="2">
    <source>
        <dbReference type="EMBL" id="CAE8741232.1"/>
    </source>
</evidence>
<reference evidence="2" key="1">
    <citation type="submission" date="2021-02" db="EMBL/GenBank/DDBJ databases">
        <authorList>
            <person name="Dougan E. K."/>
            <person name="Rhodes N."/>
            <person name="Thang M."/>
            <person name="Chan C."/>
        </authorList>
    </citation>
    <scope>NUCLEOTIDE SEQUENCE</scope>
</reference>
<dbReference type="EMBL" id="CAJNNW010037362">
    <property type="protein sequence ID" value="CAE8741232.1"/>
    <property type="molecule type" value="Genomic_DNA"/>
</dbReference>
<proteinExistence type="predicted"/>
<evidence type="ECO:0000256" key="1">
    <source>
        <dbReference type="SAM" id="MobiDB-lite"/>
    </source>
</evidence>
<evidence type="ECO:0000313" key="3">
    <source>
        <dbReference type="Proteomes" id="UP000626109"/>
    </source>
</evidence>
<organism evidence="2 3">
    <name type="scientific">Polarella glacialis</name>
    <name type="common">Dinoflagellate</name>
    <dbReference type="NCBI Taxonomy" id="89957"/>
    <lineage>
        <taxon>Eukaryota</taxon>
        <taxon>Sar</taxon>
        <taxon>Alveolata</taxon>
        <taxon>Dinophyceae</taxon>
        <taxon>Suessiales</taxon>
        <taxon>Suessiaceae</taxon>
        <taxon>Polarella</taxon>
    </lineage>
</organism>